<name>A0A368ZDB5_9FLAO</name>
<proteinExistence type="predicted"/>
<evidence type="ECO:0000313" key="2">
    <source>
        <dbReference type="Proteomes" id="UP000253436"/>
    </source>
</evidence>
<dbReference type="RefSeq" id="WP_114309767.1">
    <property type="nucleotide sequence ID" value="NZ_QPJO01000003.1"/>
</dbReference>
<keyword evidence="2" id="KW-1185">Reference proteome</keyword>
<evidence type="ECO:0000313" key="1">
    <source>
        <dbReference type="EMBL" id="RCW91242.1"/>
    </source>
</evidence>
<dbReference type="AlphaFoldDB" id="A0A368ZDB5"/>
<dbReference type="EMBL" id="QPJO01000003">
    <property type="protein sequence ID" value="RCW91242.1"/>
    <property type="molecule type" value="Genomic_DNA"/>
</dbReference>
<protein>
    <submittedName>
        <fullName evidence="1">Uncharacterized protein</fullName>
    </submittedName>
</protein>
<organism evidence="1 2">
    <name type="scientific">Winogradskyella arenosi</name>
    <dbReference type="NCBI Taxonomy" id="533325"/>
    <lineage>
        <taxon>Bacteria</taxon>
        <taxon>Pseudomonadati</taxon>
        <taxon>Bacteroidota</taxon>
        <taxon>Flavobacteriia</taxon>
        <taxon>Flavobacteriales</taxon>
        <taxon>Flavobacteriaceae</taxon>
        <taxon>Winogradskyella</taxon>
    </lineage>
</organism>
<sequence length="92" mass="11306">MKYQHVFTTIDTEFSKELTERKELKIKLTFTQKKYQKALNHDLHFIKITSWDDDGFSVFIINNNDESHDLQNVFIRFFLVDFRLRMFLHLIY</sequence>
<gene>
    <name evidence="1" type="ORF">DFQ08_10366</name>
</gene>
<reference evidence="1 2" key="1">
    <citation type="submission" date="2018-07" db="EMBL/GenBank/DDBJ databases">
        <title>Genomic Encyclopedia of Type Strains, Phase III (KMG-III): the genomes of soil and plant-associated and newly described type strains.</title>
        <authorList>
            <person name="Whitman W."/>
        </authorList>
    </citation>
    <scope>NUCLEOTIDE SEQUENCE [LARGE SCALE GENOMIC DNA]</scope>
    <source>
        <strain evidence="1 2">CECT 7958</strain>
    </source>
</reference>
<dbReference type="Proteomes" id="UP000253436">
    <property type="component" value="Unassembled WGS sequence"/>
</dbReference>
<accession>A0A368ZDB5</accession>
<comment type="caution">
    <text evidence="1">The sequence shown here is derived from an EMBL/GenBank/DDBJ whole genome shotgun (WGS) entry which is preliminary data.</text>
</comment>